<proteinExistence type="predicted"/>
<evidence type="ECO:0000313" key="3">
    <source>
        <dbReference type="EMBL" id="MBB4653345.1"/>
    </source>
</evidence>
<comment type="caution">
    <text evidence="3">The sequence shown here is derived from an EMBL/GenBank/DDBJ whole genome shotgun (WGS) entry which is preliminary data.</text>
</comment>
<feature type="compositionally biased region" description="Basic and acidic residues" evidence="1">
    <location>
        <begin position="52"/>
        <end position="75"/>
    </location>
</feature>
<accession>A0ABR6L964</accession>
<feature type="region of interest" description="Disordered" evidence="1">
    <location>
        <begin position="47"/>
        <end position="91"/>
    </location>
</feature>
<evidence type="ECO:0000259" key="2">
    <source>
        <dbReference type="Pfam" id="PF13453"/>
    </source>
</evidence>
<reference evidence="3 4" key="1">
    <citation type="submission" date="2020-08" db="EMBL/GenBank/DDBJ databases">
        <title>Genomic Encyclopedia of Type Strains, Phase IV (KMG-IV): sequencing the most valuable type-strain genomes for metagenomic binning, comparative biology and taxonomic classification.</title>
        <authorList>
            <person name="Goeker M."/>
        </authorList>
    </citation>
    <scope>NUCLEOTIDE SEQUENCE [LARGE SCALE GENOMIC DNA]</scope>
    <source>
        <strain evidence="3 4">DSM 7050</strain>
    </source>
</reference>
<dbReference type="Proteomes" id="UP000539538">
    <property type="component" value="Unassembled WGS sequence"/>
</dbReference>
<evidence type="ECO:0000256" key="1">
    <source>
        <dbReference type="SAM" id="MobiDB-lite"/>
    </source>
</evidence>
<name>A0ABR6L964_9HYPH</name>
<sequence>MKCPIDDVELVMSERQGIEVDYCPKCRGVWLDRGELDKIIERSAANEAPLRYADEPRHREETESHGARGDRDHSYSKHRKKKSLLGELFDF</sequence>
<dbReference type="EMBL" id="JACHOT010000012">
    <property type="protein sequence ID" value="MBB4653345.1"/>
    <property type="molecule type" value="Genomic_DNA"/>
</dbReference>
<feature type="domain" description="Transcription factor zinc-finger" evidence="2">
    <location>
        <begin position="2"/>
        <end position="42"/>
    </location>
</feature>
<organism evidence="3 4">
    <name type="scientific">Aminobacter niigataensis</name>
    <dbReference type="NCBI Taxonomy" id="83265"/>
    <lineage>
        <taxon>Bacteria</taxon>
        <taxon>Pseudomonadati</taxon>
        <taxon>Pseudomonadota</taxon>
        <taxon>Alphaproteobacteria</taxon>
        <taxon>Hyphomicrobiales</taxon>
        <taxon>Phyllobacteriaceae</taxon>
        <taxon>Aminobacter</taxon>
    </lineage>
</organism>
<dbReference type="RefSeq" id="WP_183264676.1">
    <property type="nucleotide sequence ID" value="NZ_BAAAVZ010000017.1"/>
</dbReference>
<protein>
    <recommendedName>
        <fullName evidence="2">Transcription factor zinc-finger domain-containing protein</fullName>
    </recommendedName>
</protein>
<dbReference type="InterPro" id="IPR027392">
    <property type="entry name" value="TF_Znf"/>
</dbReference>
<dbReference type="Pfam" id="PF13453">
    <property type="entry name" value="Zn_ribbon_TFIIB"/>
    <property type="match status" value="1"/>
</dbReference>
<gene>
    <name evidence="3" type="ORF">GGQ99_005135</name>
</gene>
<keyword evidence="4" id="KW-1185">Reference proteome</keyword>
<evidence type="ECO:0000313" key="4">
    <source>
        <dbReference type="Proteomes" id="UP000539538"/>
    </source>
</evidence>